<keyword evidence="2" id="KW-1185">Reference proteome</keyword>
<proteinExistence type="predicted"/>
<accession>A0ACC1T7Y0</accession>
<reference evidence="1" key="1">
    <citation type="submission" date="2022-07" db="EMBL/GenBank/DDBJ databases">
        <title>Genome Sequence of Phlebia brevispora.</title>
        <authorList>
            <person name="Buettner E."/>
        </authorList>
    </citation>
    <scope>NUCLEOTIDE SEQUENCE</scope>
    <source>
        <strain evidence="1">MPL23</strain>
    </source>
</reference>
<evidence type="ECO:0000313" key="2">
    <source>
        <dbReference type="Proteomes" id="UP001148662"/>
    </source>
</evidence>
<organism evidence="1 2">
    <name type="scientific">Phlebia brevispora</name>
    <dbReference type="NCBI Taxonomy" id="194682"/>
    <lineage>
        <taxon>Eukaryota</taxon>
        <taxon>Fungi</taxon>
        <taxon>Dikarya</taxon>
        <taxon>Basidiomycota</taxon>
        <taxon>Agaricomycotina</taxon>
        <taxon>Agaricomycetes</taxon>
        <taxon>Polyporales</taxon>
        <taxon>Meruliaceae</taxon>
        <taxon>Phlebia</taxon>
    </lineage>
</organism>
<comment type="caution">
    <text evidence="1">The sequence shown here is derived from an EMBL/GenBank/DDBJ whole genome shotgun (WGS) entry which is preliminary data.</text>
</comment>
<gene>
    <name evidence="1" type="ORF">NM688_g2716</name>
</gene>
<protein>
    <submittedName>
        <fullName evidence="1">Uncharacterized protein</fullName>
    </submittedName>
</protein>
<evidence type="ECO:0000313" key="1">
    <source>
        <dbReference type="EMBL" id="KAJ3555183.1"/>
    </source>
</evidence>
<sequence length="276" mass="29718">MTRLPSLGIFEGFTLLRFQAYTAVLNTIDTINMLVPASSKLLFVALGILSCLVRASIPIIGECWSCRAWRGLKLISSAAPVLLSIILASTTSVLEAFHLLNGRQYPLTSIVILWICELSVHNLSLIQHAASLWGIFSVPPLSLAVGLLIILVCGIKASLDTAHSTPTHSATNVWISICAGVSLGSTLYIIVAVSLHSHFIDMRATSRRSDNTTKPLTVRLNLLASYLMHVTCMVVVLVPHHDLAFAALKLTGVSVPMGILIPIVTSGRFSDTFGHV</sequence>
<dbReference type="Proteomes" id="UP001148662">
    <property type="component" value="Unassembled WGS sequence"/>
</dbReference>
<dbReference type="EMBL" id="JANHOG010000357">
    <property type="protein sequence ID" value="KAJ3555183.1"/>
    <property type="molecule type" value="Genomic_DNA"/>
</dbReference>
<name>A0ACC1T7Y0_9APHY</name>